<dbReference type="Gene3D" id="1.10.1670.40">
    <property type="match status" value="1"/>
</dbReference>
<dbReference type="AlphaFoldDB" id="A0AAW9PZL4"/>
<reference evidence="7" key="1">
    <citation type="submission" date="2024-01" db="EMBL/GenBank/DDBJ databases">
        <title>Bank of Algae and Cyanobacteria of the Azores (BACA) strain genomes.</title>
        <authorList>
            <person name="Luz R."/>
            <person name="Cordeiro R."/>
            <person name="Fonseca A."/>
            <person name="Goncalves V."/>
        </authorList>
    </citation>
    <scope>NUCLEOTIDE SEQUENCE</scope>
    <source>
        <strain evidence="7">BACA0141</strain>
    </source>
</reference>
<dbReference type="EMBL" id="JAZBJZ010000009">
    <property type="protein sequence ID" value="MEE3715866.1"/>
    <property type="molecule type" value="Genomic_DNA"/>
</dbReference>
<evidence type="ECO:0000256" key="2">
    <source>
        <dbReference type="ARBA" id="ARBA00010817"/>
    </source>
</evidence>
<dbReference type="GO" id="GO:0032993">
    <property type="term" value="C:protein-DNA complex"/>
    <property type="evidence" value="ECO:0007669"/>
    <property type="project" value="TreeGrafter"/>
</dbReference>
<dbReference type="GO" id="GO:0043916">
    <property type="term" value="F:DNA-7-methylguanine glycosylase activity"/>
    <property type="evidence" value="ECO:0007669"/>
    <property type="project" value="TreeGrafter"/>
</dbReference>
<dbReference type="CDD" id="cd00056">
    <property type="entry name" value="ENDO3c"/>
    <property type="match status" value="1"/>
</dbReference>
<comment type="catalytic activity">
    <reaction evidence="1">
        <text>Hydrolysis of alkylated DNA, releasing 3-methyladenine, 3-methylguanine, 7-methylguanine and 7-methyladenine.</text>
        <dbReference type="EC" id="3.2.2.21"/>
    </reaction>
</comment>
<dbReference type="GO" id="GO:0006307">
    <property type="term" value="P:DNA alkylation repair"/>
    <property type="evidence" value="ECO:0007669"/>
    <property type="project" value="TreeGrafter"/>
</dbReference>
<sequence>MQHAEAEDFLQKSDPILAEIIAQVGACRLGEESVEGDVLSGLVRSILYQQLSGKAAATIHQRFLQLYPDRLHPTATDILNTDDDALRGVGISRQKIGYLKDLSQKVIDGLPSLAELEKMDDEAIVKTLTEVKGVGRWTVQMLLIFRMHRLNVMPVDDLGIRMGIKKVYGLDELPNKKQIEVLAQKWQPYCSIASWYLWRSLELKA</sequence>
<keyword evidence="5" id="KW-0234">DNA repair</keyword>
<dbReference type="Pfam" id="PF00730">
    <property type="entry name" value="HhH-GPD"/>
    <property type="match status" value="1"/>
</dbReference>
<comment type="caution">
    <text evidence="7">The sequence shown here is derived from an EMBL/GenBank/DDBJ whole genome shotgun (WGS) entry which is preliminary data.</text>
</comment>
<dbReference type="InterPro" id="IPR051912">
    <property type="entry name" value="Alkylbase_DNA_Glycosylase/TA"/>
</dbReference>
<evidence type="ECO:0000256" key="5">
    <source>
        <dbReference type="ARBA" id="ARBA00023204"/>
    </source>
</evidence>
<evidence type="ECO:0000259" key="6">
    <source>
        <dbReference type="SMART" id="SM00478"/>
    </source>
</evidence>
<evidence type="ECO:0000256" key="4">
    <source>
        <dbReference type="ARBA" id="ARBA00022763"/>
    </source>
</evidence>
<dbReference type="GO" id="GO:0006285">
    <property type="term" value="P:base-excision repair, AP site formation"/>
    <property type="evidence" value="ECO:0007669"/>
    <property type="project" value="TreeGrafter"/>
</dbReference>
<dbReference type="InterPro" id="IPR003265">
    <property type="entry name" value="HhH-GPD_domain"/>
</dbReference>
<accession>A0AAW9PZL4</accession>
<evidence type="ECO:0000256" key="3">
    <source>
        <dbReference type="ARBA" id="ARBA00012000"/>
    </source>
</evidence>
<comment type="similarity">
    <text evidence="2">Belongs to the alkylbase DNA glycosidase AlkA family.</text>
</comment>
<dbReference type="RefSeq" id="WP_330482290.1">
    <property type="nucleotide sequence ID" value="NZ_JAZBJZ010000009.1"/>
</dbReference>
<dbReference type="PROSITE" id="PS00516">
    <property type="entry name" value="ALKYLBASE_DNA_GLYCOS"/>
    <property type="match status" value="1"/>
</dbReference>
<dbReference type="Proteomes" id="UP001333818">
    <property type="component" value="Unassembled WGS sequence"/>
</dbReference>
<dbReference type="FunFam" id="1.10.340.30:FF:000004">
    <property type="entry name" value="DNA-3-methyladenine glycosylase II"/>
    <property type="match status" value="1"/>
</dbReference>
<dbReference type="InterPro" id="IPR011257">
    <property type="entry name" value="DNA_glycosylase"/>
</dbReference>
<gene>
    <name evidence="7" type="ORF">V2H45_03795</name>
</gene>
<dbReference type="GO" id="GO:0005737">
    <property type="term" value="C:cytoplasm"/>
    <property type="evidence" value="ECO:0007669"/>
    <property type="project" value="TreeGrafter"/>
</dbReference>
<name>A0AAW9PZL4_9CYAN</name>
<evidence type="ECO:0000256" key="1">
    <source>
        <dbReference type="ARBA" id="ARBA00000086"/>
    </source>
</evidence>
<dbReference type="InterPro" id="IPR000035">
    <property type="entry name" value="Alkylbase_DNA_glycsylse_CS"/>
</dbReference>
<evidence type="ECO:0000313" key="8">
    <source>
        <dbReference type="Proteomes" id="UP001333818"/>
    </source>
</evidence>
<evidence type="ECO:0000313" key="7">
    <source>
        <dbReference type="EMBL" id="MEE3715866.1"/>
    </source>
</evidence>
<dbReference type="PANTHER" id="PTHR43003:SF5">
    <property type="entry name" value="DNA-3-METHYLADENINE GLYCOSYLASE"/>
    <property type="match status" value="1"/>
</dbReference>
<keyword evidence="8" id="KW-1185">Reference proteome</keyword>
<proteinExistence type="inferred from homology"/>
<organism evidence="7 8">
    <name type="scientific">Tumidithrix elongata BACA0141</name>
    <dbReference type="NCBI Taxonomy" id="2716417"/>
    <lineage>
        <taxon>Bacteria</taxon>
        <taxon>Bacillati</taxon>
        <taxon>Cyanobacteriota</taxon>
        <taxon>Cyanophyceae</taxon>
        <taxon>Pseudanabaenales</taxon>
        <taxon>Pseudanabaenaceae</taxon>
        <taxon>Tumidithrix</taxon>
        <taxon>Tumidithrix elongata</taxon>
    </lineage>
</organism>
<dbReference type="GO" id="GO:0032131">
    <property type="term" value="F:alkylated DNA binding"/>
    <property type="evidence" value="ECO:0007669"/>
    <property type="project" value="TreeGrafter"/>
</dbReference>
<dbReference type="EC" id="3.2.2.21" evidence="3"/>
<dbReference type="SUPFAM" id="SSF48150">
    <property type="entry name" value="DNA-glycosylase"/>
    <property type="match status" value="1"/>
</dbReference>
<dbReference type="GO" id="GO:0008725">
    <property type="term" value="F:DNA-3-methyladenine glycosylase activity"/>
    <property type="evidence" value="ECO:0007669"/>
    <property type="project" value="TreeGrafter"/>
</dbReference>
<feature type="domain" description="HhH-GPD" evidence="6">
    <location>
        <begin position="47"/>
        <end position="202"/>
    </location>
</feature>
<protein>
    <recommendedName>
        <fullName evidence="3">DNA-3-methyladenine glycosylase II</fullName>
        <ecNumber evidence="3">3.2.2.21</ecNumber>
    </recommendedName>
</protein>
<dbReference type="Gene3D" id="1.10.340.30">
    <property type="entry name" value="Hypothetical protein, domain 2"/>
    <property type="match status" value="1"/>
</dbReference>
<dbReference type="SMART" id="SM00478">
    <property type="entry name" value="ENDO3c"/>
    <property type="match status" value="1"/>
</dbReference>
<keyword evidence="4" id="KW-0227">DNA damage</keyword>
<dbReference type="PANTHER" id="PTHR43003">
    <property type="entry name" value="DNA-3-METHYLADENINE GLYCOSYLASE"/>
    <property type="match status" value="1"/>
</dbReference>